<dbReference type="Pfam" id="PF00027">
    <property type="entry name" value="cNMP_binding"/>
    <property type="match status" value="1"/>
</dbReference>
<dbReference type="STRING" id="1302685.SAMN05444408_101261"/>
<dbReference type="Proteomes" id="UP000184236">
    <property type="component" value="Unassembled WGS sequence"/>
</dbReference>
<dbReference type="RefSeq" id="WP_072882871.1">
    <property type="nucleotide sequence ID" value="NZ_FQVO01000001.1"/>
</dbReference>
<dbReference type="SMART" id="SM00100">
    <property type="entry name" value="cNMP"/>
    <property type="match status" value="1"/>
</dbReference>
<dbReference type="InterPro" id="IPR050397">
    <property type="entry name" value="Env_Response_Regulators"/>
</dbReference>
<dbReference type="Pfam" id="PF13545">
    <property type="entry name" value="HTH_Crp_2"/>
    <property type="match status" value="1"/>
</dbReference>
<keyword evidence="5" id="KW-0418">Kinase</keyword>
<dbReference type="GO" id="GO:0005829">
    <property type="term" value="C:cytosol"/>
    <property type="evidence" value="ECO:0007669"/>
    <property type="project" value="TreeGrafter"/>
</dbReference>
<dbReference type="GO" id="GO:0003700">
    <property type="term" value="F:DNA-binding transcription factor activity"/>
    <property type="evidence" value="ECO:0007669"/>
    <property type="project" value="TreeGrafter"/>
</dbReference>
<dbReference type="InterPro" id="IPR012318">
    <property type="entry name" value="HTH_CRP"/>
</dbReference>
<protein>
    <submittedName>
        <fullName evidence="5">cAMP-binding domain of CRP or a regulatory subunit of cAMP-dependent protein kinases</fullName>
    </submittedName>
</protein>
<dbReference type="OrthoDB" id="667966at2"/>
<dbReference type="GO" id="GO:0003677">
    <property type="term" value="F:DNA binding"/>
    <property type="evidence" value="ECO:0007669"/>
    <property type="project" value="UniProtKB-KW"/>
</dbReference>
<evidence type="ECO:0000256" key="3">
    <source>
        <dbReference type="ARBA" id="ARBA00023163"/>
    </source>
</evidence>
<dbReference type="InterPro" id="IPR014710">
    <property type="entry name" value="RmlC-like_jellyroll"/>
</dbReference>
<reference evidence="6" key="1">
    <citation type="submission" date="2016-11" db="EMBL/GenBank/DDBJ databases">
        <authorList>
            <person name="Varghese N."/>
            <person name="Submissions S."/>
        </authorList>
    </citation>
    <scope>NUCLEOTIDE SEQUENCE [LARGE SCALE GENOMIC DNA]</scope>
    <source>
        <strain evidence="6">DSM 26898</strain>
    </source>
</reference>
<keyword evidence="6" id="KW-1185">Reference proteome</keyword>
<sequence length="198" mass="22779">MVIKEEVLHSVGAIIRHYQPGEVIFNEGDVPKYYYQIISGQAKLNNYSDDGKEIIQTLLEEGQSIGESLLFIDKLYPVNAVAITKCSVQRLPKTVFLELIKLYPEISFEMNKTLSQKLYFKLIMAQNLSSQNPTAKLKVLMDYLKSFQENQSPYSFMIPLTRQQMASLTGLCVETAIRTIKVMERDKIVKIKDRKILY</sequence>
<dbReference type="CDD" id="cd00038">
    <property type="entry name" value="CAP_ED"/>
    <property type="match status" value="1"/>
</dbReference>
<dbReference type="EMBL" id="FQVO01000001">
    <property type="protein sequence ID" value="SHE40627.1"/>
    <property type="molecule type" value="Genomic_DNA"/>
</dbReference>
<keyword evidence="5" id="KW-0808">Transferase</keyword>
<dbReference type="GO" id="GO:0016301">
    <property type="term" value="F:kinase activity"/>
    <property type="evidence" value="ECO:0007669"/>
    <property type="project" value="UniProtKB-KW"/>
</dbReference>
<dbReference type="SUPFAM" id="SSF51206">
    <property type="entry name" value="cAMP-binding domain-like"/>
    <property type="match status" value="1"/>
</dbReference>
<evidence type="ECO:0000259" key="4">
    <source>
        <dbReference type="PROSITE" id="PS50042"/>
    </source>
</evidence>
<evidence type="ECO:0000256" key="2">
    <source>
        <dbReference type="ARBA" id="ARBA00023125"/>
    </source>
</evidence>
<dbReference type="InterPro" id="IPR000595">
    <property type="entry name" value="cNMP-bd_dom"/>
</dbReference>
<evidence type="ECO:0000313" key="5">
    <source>
        <dbReference type="EMBL" id="SHE40627.1"/>
    </source>
</evidence>
<name>A0A1M4T8Q7_9FLAO</name>
<keyword evidence="3" id="KW-0804">Transcription</keyword>
<dbReference type="InterPro" id="IPR018490">
    <property type="entry name" value="cNMP-bd_dom_sf"/>
</dbReference>
<dbReference type="AlphaFoldDB" id="A0A1M4T8Q7"/>
<keyword evidence="2" id="KW-0238">DNA-binding</keyword>
<dbReference type="Gene3D" id="2.60.120.10">
    <property type="entry name" value="Jelly Rolls"/>
    <property type="match status" value="1"/>
</dbReference>
<keyword evidence="1" id="KW-0805">Transcription regulation</keyword>
<proteinExistence type="predicted"/>
<gene>
    <name evidence="5" type="ORF">SAMN05444408_101261</name>
</gene>
<dbReference type="PROSITE" id="PS50042">
    <property type="entry name" value="CNMP_BINDING_3"/>
    <property type="match status" value="1"/>
</dbReference>
<feature type="domain" description="Cyclic nucleotide-binding" evidence="4">
    <location>
        <begin position="16"/>
        <end position="117"/>
    </location>
</feature>
<dbReference type="SUPFAM" id="SSF46785">
    <property type="entry name" value="Winged helix' DNA-binding domain"/>
    <property type="match status" value="1"/>
</dbReference>
<dbReference type="SMART" id="SM00419">
    <property type="entry name" value="HTH_CRP"/>
    <property type="match status" value="1"/>
</dbReference>
<evidence type="ECO:0000256" key="1">
    <source>
        <dbReference type="ARBA" id="ARBA00023015"/>
    </source>
</evidence>
<dbReference type="InterPro" id="IPR036390">
    <property type="entry name" value="WH_DNA-bd_sf"/>
</dbReference>
<organism evidence="5 6">
    <name type="scientific">Chryseobacterium takakiae</name>
    <dbReference type="NCBI Taxonomy" id="1302685"/>
    <lineage>
        <taxon>Bacteria</taxon>
        <taxon>Pseudomonadati</taxon>
        <taxon>Bacteroidota</taxon>
        <taxon>Flavobacteriia</taxon>
        <taxon>Flavobacteriales</taxon>
        <taxon>Weeksellaceae</taxon>
        <taxon>Chryseobacterium group</taxon>
        <taxon>Chryseobacterium</taxon>
    </lineage>
</organism>
<evidence type="ECO:0000313" key="6">
    <source>
        <dbReference type="Proteomes" id="UP000184236"/>
    </source>
</evidence>
<accession>A0A1M4T8Q7</accession>
<dbReference type="PANTHER" id="PTHR24567:SF28">
    <property type="entry name" value="LISTERIOLYSIN REGULATORY PROTEIN"/>
    <property type="match status" value="1"/>
</dbReference>
<dbReference type="PANTHER" id="PTHR24567">
    <property type="entry name" value="CRP FAMILY TRANSCRIPTIONAL REGULATORY PROTEIN"/>
    <property type="match status" value="1"/>
</dbReference>